<dbReference type="InterPro" id="IPR036322">
    <property type="entry name" value="WD40_repeat_dom_sf"/>
</dbReference>
<dbReference type="InterPro" id="IPR015943">
    <property type="entry name" value="WD40/YVTN_repeat-like_dom_sf"/>
</dbReference>
<accession>B9EUU6</accession>
<dbReference type="Gene3D" id="3.40.50.620">
    <property type="entry name" value="HUPs"/>
    <property type="match status" value="1"/>
</dbReference>
<dbReference type="InterPro" id="IPR050489">
    <property type="entry name" value="Tyr-tRNA_synthase"/>
</dbReference>
<dbReference type="SUPFAM" id="SSF52374">
    <property type="entry name" value="Nucleotidylyl transferase"/>
    <property type="match status" value="1"/>
</dbReference>
<evidence type="ECO:0000256" key="1">
    <source>
        <dbReference type="SAM" id="MobiDB-lite"/>
    </source>
</evidence>
<dbReference type="PANTHER" id="PTHR46264">
    <property type="entry name" value="TYROSINE-TRNA LIGASE"/>
    <property type="match status" value="1"/>
</dbReference>
<evidence type="ECO:0008006" key="3">
    <source>
        <dbReference type="Google" id="ProtNLM"/>
    </source>
</evidence>
<feature type="compositionally biased region" description="Basic and acidic residues" evidence="1">
    <location>
        <begin position="43"/>
        <end position="52"/>
    </location>
</feature>
<feature type="region of interest" description="Disordered" evidence="1">
    <location>
        <begin position="1"/>
        <end position="63"/>
    </location>
</feature>
<dbReference type="Proteomes" id="UP000007752">
    <property type="component" value="Chromosome 1"/>
</dbReference>
<reference evidence="2" key="1">
    <citation type="journal article" date="2005" name="PLoS Biol.">
        <title>The genomes of Oryza sativa: a history of duplications.</title>
        <authorList>
            <person name="Yu J."/>
            <person name="Wang J."/>
            <person name="Lin W."/>
            <person name="Li S."/>
            <person name="Li H."/>
            <person name="Zhou J."/>
            <person name="Ni P."/>
            <person name="Dong W."/>
            <person name="Hu S."/>
            <person name="Zeng C."/>
            <person name="Zhang J."/>
            <person name="Zhang Y."/>
            <person name="Li R."/>
            <person name="Xu Z."/>
            <person name="Li S."/>
            <person name="Li X."/>
            <person name="Zheng H."/>
            <person name="Cong L."/>
            <person name="Lin L."/>
            <person name="Yin J."/>
            <person name="Geng J."/>
            <person name="Li G."/>
            <person name="Shi J."/>
            <person name="Liu J."/>
            <person name="Lv H."/>
            <person name="Li J."/>
            <person name="Wang J."/>
            <person name="Deng Y."/>
            <person name="Ran L."/>
            <person name="Shi X."/>
            <person name="Wang X."/>
            <person name="Wu Q."/>
            <person name="Li C."/>
            <person name="Ren X."/>
            <person name="Wang J."/>
            <person name="Wang X."/>
            <person name="Li D."/>
            <person name="Liu D."/>
            <person name="Zhang X."/>
            <person name="Ji Z."/>
            <person name="Zhao W."/>
            <person name="Sun Y."/>
            <person name="Zhang Z."/>
            <person name="Bao J."/>
            <person name="Han Y."/>
            <person name="Dong L."/>
            <person name="Ji J."/>
            <person name="Chen P."/>
            <person name="Wu S."/>
            <person name="Liu J."/>
            <person name="Xiao Y."/>
            <person name="Bu D."/>
            <person name="Tan J."/>
            <person name="Yang L."/>
            <person name="Ye C."/>
            <person name="Zhang J."/>
            <person name="Xu J."/>
            <person name="Zhou Y."/>
            <person name="Yu Y."/>
            <person name="Zhang B."/>
            <person name="Zhuang S."/>
            <person name="Wei H."/>
            <person name="Liu B."/>
            <person name="Lei M."/>
            <person name="Yu H."/>
            <person name="Li Y."/>
            <person name="Xu H."/>
            <person name="Wei S."/>
            <person name="He X."/>
            <person name="Fang L."/>
            <person name="Zhang Z."/>
            <person name="Zhang Y."/>
            <person name="Huang X."/>
            <person name="Su Z."/>
            <person name="Tong W."/>
            <person name="Li J."/>
            <person name="Tong Z."/>
            <person name="Li S."/>
            <person name="Ye J."/>
            <person name="Wang L."/>
            <person name="Fang L."/>
            <person name="Lei T."/>
            <person name="Chen C."/>
            <person name="Chen H."/>
            <person name="Xu Z."/>
            <person name="Li H."/>
            <person name="Huang H."/>
            <person name="Zhang F."/>
            <person name="Xu H."/>
            <person name="Li N."/>
            <person name="Zhao C."/>
            <person name="Li S."/>
            <person name="Dong L."/>
            <person name="Huang Y."/>
            <person name="Li L."/>
            <person name="Xi Y."/>
            <person name="Qi Q."/>
            <person name="Li W."/>
            <person name="Zhang B."/>
            <person name="Hu W."/>
            <person name="Zhang Y."/>
            <person name="Tian X."/>
            <person name="Jiao Y."/>
            <person name="Liang X."/>
            <person name="Jin J."/>
            <person name="Gao L."/>
            <person name="Zheng W."/>
            <person name="Hao B."/>
            <person name="Liu S."/>
            <person name="Wang W."/>
            <person name="Yuan L."/>
            <person name="Cao M."/>
            <person name="McDermott J."/>
            <person name="Samudrala R."/>
            <person name="Wang J."/>
            <person name="Wong G.K."/>
            <person name="Yang H."/>
        </authorList>
    </citation>
    <scope>NUCLEOTIDE SEQUENCE [LARGE SCALE GENOMIC DNA]</scope>
</reference>
<dbReference type="InterPro" id="IPR014729">
    <property type="entry name" value="Rossmann-like_a/b/a_fold"/>
</dbReference>
<dbReference type="PANTHER" id="PTHR46264:SF7">
    <property type="entry name" value="TYROSINE--TRNA LIGASE"/>
    <property type="match status" value="1"/>
</dbReference>
<sequence length="688" mass="76454">MRSPAERTPWAVHGPLVNFRGERTAEQQRPPEREFGPPPRPNETPRRRREFDGGGGVGGGGGGCDRISRSVTLHDLALPCGAETMIARAFGLVGKAWKRTPASTPPRRRSDLPALLRRLHSRDTVEGSFDQRFATLKSIGEDRVKDSELELLLKKKSAPVCYVWCDPTPFMRISQGIITTLSVNKMVKSGYKVKILMADWIAQMNRNIGGNLSEMRTIGLYNIEMWKAAGMALDRVEIVWLSDEISRLADEYWPLAIDVARKTTVDIWLLGMDQHEANLLAREYCKRVKRRNKPVAVSHKVQTLAALYCLLADVCLRESLVFVIDSFTNESVQYTFSVLQVDISRKIKHAFCPPKLAEGNPCLEYIKYIILPWYGKFEVVREKEDGGNKTFLSMEELTADYVSGVLHPGDMKLALANSLIKILQPVYDHFKSNAEAKKALQGIEVNAAGSSCSAYLASGCRVYKIEIAMEGEMLSKGKESLLIPINAEVAVARELCKCIDIYDQDIHVRSLRTLWYPSSFSFAQCMPQVNESGSMLAIAEGSQLSIWDLRTSNNGGCIHRISGPIGGIIYSLCSSPSGPIAVGGTDRTVTIYDPRRWSALSRWVGCSKYEITGLSFSSVDESFIYVQGVDYEITCGLWKGNERAFSFRGDSNWLGFSKCANTDVVAGWCESGSVFVADVRQDCLSVIG</sequence>
<feature type="compositionally biased region" description="Basic and acidic residues" evidence="1">
    <location>
        <begin position="20"/>
        <end position="35"/>
    </location>
</feature>
<protein>
    <recommendedName>
        <fullName evidence="3">Tyrosine--tRNA ligase</fullName>
    </recommendedName>
</protein>
<dbReference type="AlphaFoldDB" id="B9EUU6"/>
<feature type="compositionally biased region" description="Gly residues" evidence="1">
    <location>
        <begin position="53"/>
        <end position="63"/>
    </location>
</feature>
<dbReference type="SUPFAM" id="SSF50978">
    <property type="entry name" value="WD40 repeat-like"/>
    <property type="match status" value="1"/>
</dbReference>
<reference evidence="2" key="2">
    <citation type="submission" date="2008-12" db="EMBL/GenBank/DDBJ databases">
        <title>Improved gene annotation of the rice (Oryza sativa) genomes.</title>
        <authorList>
            <person name="Wang J."/>
            <person name="Li R."/>
            <person name="Fan W."/>
            <person name="Huang Q."/>
            <person name="Zhang J."/>
            <person name="Zhou Y."/>
            <person name="Hu Y."/>
            <person name="Zi S."/>
            <person name="Li J."/>
            <person name="Ni P."/>
            <person name="Zheng H."/>
            <person name="Zhang Y."/>
            <person name="Zhao M."/>
            <person name="Hao Q."/>
            <person name="McDermott J."/>
            <person name="Samudrala R."/>
            <person name="Kristiansen K."/>
            <person name="Wong G.K.-S."/>
        </authorList>
    </citation>
    <scope>NUCLEOTIDE SEQUENCE</scope>
</reference>
<proteinExistence type="predicted"/>
<evidence type="ECO:0000313" key="2">
    <source>
        <dbReference type="EMBL" id="EEE55722.1"/>
    </source>
</evidence>
<dbReference type="EMBL" id="CM000138">
    <property type="protein sequence ID" value="EEE55722.1"/>
    <property type="molecule type" value="Genomic_DNA"/>
</dbReference>
<name>B9EUU6_ORYSJ</name>
<gene>
    <name evidence="2" type="ORF">OsJ_04203</name>
</gene>
<dbReference type="Gene3D" id="2.130.10.10">
    <property type="entry name" value="YVTN repeat-like/Quinoprotein amine dehydrogenase"/>
    <property type="match status" value="1"/>
</dbReference>
<organism evidence="2">
    <name type="scientific">Oryza sativa subsp. japonica</name>
    <name type="common">Rice</name>
    <dbReference type="NCBI Taxonomy" id="39947"/>
    <lineage>
        <taxon>Eukaryota</taxon>
        <taxon>Viridiplantae</taxon>
        <taxon>Streptophyta</taxon>
        <taxon>Embryophyta</taxon>
        <taxon>Tracheophyta</taxon>
        <taxon>Spermatophyta</taxon>
        <taxon>Magnoliopsida</taxon>
        <taxon>Liliopsida</taxon>
        <taxon>Poales</taxon>
        <taxon>Poaceae</taxon>
        <taxon>BOP clade</taxon>
        <taxon>Oryzoideae</taxon>
        <taxon>Oryzeae</taxon>
        <taxon>Oryzinae</taxon>
        <taxon>Oryza</taxon>
        <taxon>Oryza sativa</taxon>
    </lineage>
</organism>